<feature type="compositionally biased region" description="Pro residues" evidence="1">
    <location>
        <begin position="7"/>
        <end position="18"/>
    </location>
</feature>
<proteinExistence type="predicted"/>
<protein>
    <submittedName>
        <fullName evidence="2">Uncharacterized protein</fullName>
    </submittedName>
</protein>
<evidence type="ECO:0000313" key="3">
    <source>
        <dbReference type="Proteomes" id="UP000273001"/>
    </source>
</evidence>
<feature type="region of interest" description="Disordered" evidence="1">
    <location>
        <begin position="1"/>
        <end position="51"/>
    </location>
</feature>
<accession>A0ABN5PT71</accession>
<evidence type="ECO:0000256" key="1">
    <source>
        <dbReference type="SAM" id="MobiDB-lite"/>
    </source>
</evidence>
<gene>
    <name evidence="2" type="ORF">D5R93_11180</name>
</gene>
<keyword evidence="3" id="KW-1185">Reference proteome</keyword>
<feature type="compositionally biased region" description="Low complexity" evidence="1">
    <location>
        <begin position="32"/>
        <end position="46"/>
    </location>
</feature>
<dbReference type="Proteomes" id="UP000273001">
    <property type="component" value="Chromosome"/>
</dbReference>
<sequence>MSSADPVPDPVPPAPESPGPATSDLTARSSRRAAGSPRARLGRLGPHLPTPAAYPDRVVSVASLAQPDGWPTGSWRASGCPP</sequence>
<reference evidence="2 3" key="1">
    <citation type="submission" date="2018-09" db="EMBL/GenBank/DDBJ databases">
        <authorList>
            <person name="Li J."/>
        </authorList>
    </citation>
    <scope>NUCLEOTIDE SEQUENCE [LARGE SCALE GENOMIC DNA]</scope>
    <source>
        <strain evidence="2 3">2129</strain>
    </source>
</reference>
<evidence type="ECO:0000313" key="2">
    <source>
        <dbReference type="EMBL" id="AYD90424.1"/>
    </source>
</evidence>
<organism evidence="2 3">
    <name type="scientific">Actinomyces lilanjuaniae</name>
    <dbReference type="NCBI Taxonomy" id="2321394"/>
    <lineage>
        <taxon>Bacteria</taxon>
        <taxon>Bacillati</taxon>
        <taxon>Actinomycetota</taxon>
        <taxon>Actinomycetes</taxon>
        <taxon>Actinomycetales</taxon>
        <taxon>Actinomycetaceae</taxon>
        <taxon>Actinomyces</taxon>
    </lineage>
</organism>
<dbReference type="RefSeq" id="WP_120205284.1">
    <property type="nucleotide sequence ID" value="NZ_CP032514.1"/>
</dbReference>
<dbReference type="EMBL" id="CP032514">
    <property type="protein sequence ID" value="AYD90424.1"/>
    <property type="molecule type" value="Genomic_DNA"/>
</dbReference>
<name>A0ABN5PT71_9ACTO</name>